<reference evidence="10 11" key="1">
    <citation type="submission" date="2014-04" db="EMBL/GenBank/DDBJ databases">
        <title>Marinobacterium kochiensis sp. nov., isolated from sediment sample collected from Kochi backwaters in Kerala, India.</title>
        <authorList>
            <person name="Singh A."/>
            <person name="Pinnaka A.K."/>
        </authorList>
    </citation>
    <scope>NUCLEOTIDE SEQUENCE [LARGE SCALE GENOMIC DNA]</scope>
    <source>
        <strain evidence="10 11">AK27</strain>
    </source>
</reference>
<keyword evidence="11" id="KW-1185">Reference proteome</keyword>
<protein>
    <recommendedName>
        <fullName evidence="3 8">UTP--glucose-1-phosphate uridylyltransferase</fullName>
        <ecNumber evidence="2 8">2.7.7.9</ecNumber>
    </recommendedName>
    <alternativeName>
        <fullName evidence="8">UDP-glucose pyrophosphorylase</fullName>
    </alternativeName>
</protein>
<dbReference type="EMBL" id="JMQN01000018">
    <property type="protein sequence ID" value="KEA64256.1"/>
    <property type="molecule type" value="Genomic_DNA"/>
</dbReference>
<dbReference type="CDD" id="cd02541">
    <property type="entry name" value="UGPase_prokaryotic"/>
    <property type="match status" value="1"/>
</dbReference>
<comment type="similarity">
    <text evidence="1 8">Belongs to the UDPGP type 2 family.</text>
</comment>
<evidence type="ECO:0000256" key="3">
    <source>
        <dbReference type="ARBA" id="ARBA00019048"/>
    </source>
</evidence>
<evidence type="ECO:0000256" key="7">
    <source>
        <dbReference type="ARBA" id="ARBA00048128"/>
    </source>
</evidence>
<dbReference type="Pfam" id="PF00483">
    <property type="entry name" value="NTP_transferase"/>
    <property type="match status" value="1"/>
</dbReference>
<dbReference type="EC" id="2.7.7.9" evidence="2 8"/>
<dbReference type="eggNOG" id="COG1210">
    <property type="taxonomic scope" value="Bacteria"/>
</dbReference>
<dbReference type="PANTHER" id="PTHR43197:SF1">
    <property type="entry name" value="UTP--GLUCOSE-1-PHOSPHATE URIDYLYLTRANSFERASE"/>
    <property type="match status" value="1"/>
</dbReference>
<gene>
    <name evidence="10" type="ORF">ADIMK_1502</name>
</gene>
<dbReference type="STRING" id="1232683.ADIMK_1502"/>
<evidence type="ECO:0000313" key="10">
    <source>
        <dbReference type="EMBL" id="KEA64256.1"/>
    </source>
</evidence>
<dbReference type="Proteomes" id="UP000028252">
    <property type="component" value="Unassembled WGS sequence"/>
</dbReference>
<dbReference type="NCBIfam" id="TIGR01099">
    <property type="entry name" value="galU"/>
    <property type="match status" value="1"/>
</dbReference>
<dbReference type="PANTHER" id="PTHR43197">
    <property type="entry name" value="UTP--GLUCOSE-1-PHOSPHATE URIDYLYLTRANSFERASE"/>
    <property type="match status" value="1"/>
</dbReference>
<comment type="function">
    <text evidence="6">May play a role in stationary phase survival.</text>
</comment>
<comment type="caution">
    <text evidence="10">The sequence shown here is derived from an EMBL/GenBank/DDBJ whole genome shotgun (WGS) entry which is preliminary data.</text>
</comment>
<comment type="catalytic activity">
    <reaction evidence="7 8">
        <text>alpha-D-glucose 1-phosphate + UTP + H(+) = UDP-alpha-D-glucose + diphosphate</text>
        <dbReference type="Rhea" id="RHEA:19889"/>
        <dbReference type="ChEBI" id="CHEBI:15378"/>
        <dbReference type="ChEBI" id="CHEBI:33019"/>
        <dbReference type="ChEBI" id="CHEBI:46398"/>
        <dbReference type="ChEBI" id="CHEBI:58601"/>
        <dbReference type="ChEBI" id="CHEBI:58885"/>
        <dbReference type="EC" id="2.7.7.9"/>
    </reaction>
</comment>
<accession>A0A081G0F1</accession>
<evidence type="ECO:0000256" key="1">
    <source>
        <dbReference type="ARBA" id="ARBA00006890"/>
    </source>
</evidence>
<dbReference type="Gene3D" id="3.90.550.10">
    <property type="entry name" value="Spore Coat Polysaccharide Biosynthesis Protein SpsA, Chain A"/>
    <property type="match status" value="1"/>
</dbReference>
<proteinExistence type="inferred from homology"/>
<dbReference type="OrthoDB" id="9803306at2"/>
<sequence>MLTKVVIPVAGLGTRVLPASKAIPKEMLTVVDKPVIQHVVEEAIEAGFREIILVTRSGKQAIEDHFDHHYELEVELTRKGKHDLRAAVNDTIPDDVEIVSVRQPQALGLGHAVLCAAHIVGDDDFAVILPDMIIDNPDGKRDLSAMSARYAENGKGQIMVESVPQEHVQRYGIVDCGGAKVASGESAEIKGMIEKPKAEEAPSNLAIVGRYILPARVMKLLKETKPGAGGEIQLTDALLALTQESPLEAYNMRGKIYDCGNKAGLLQANIALGLRHPETGEALREFINGLTL</sequence>
<evidence type="ECO:0000256" key="8">
    <source>
        <dbReference type="RuleBase" id="RU361259"/>
    </source>
</evidence>
<dbReference type="GO" id="GO:0003983">
    <property type="term" value="F:UTP:glucose-1-phosphate uridylyltransferase activity"/>
    <property type="evidence" value="ECO:0007669"/>
    <property type="project" value="UniProtKB-EC"/>
</dbReference>
<keyword evidence="5 8" id="KW-0548">Nucleotidyltransferase</keyword>
<dbReference type="AlphaFoldDB" id="A0A081G0F1"/>
<evidence type="ECO:0000256" key="5">
    <source>
        <dbReference type="ARBA" id="ARBA00022695"/>
    </source>
</evidence>
<evidence type="ECO:0000256" key="6">
    <source>
        <dbReference type="ARBA" id="ARBA00037294"/>
    </source>
</evidence>
<dbReference type="InterPro" id="IPR029044">
    <property type="entry name" value="Nucleotide-diphossugar_trans"/>
</dbReference>
<keyword evidence="4 8" id="KW-0808">Transferase</keyword>
<dbReference type="PATRIC" id="fig|1232683.4.peg.1481"/>
<evidence type="ECO:0000256" key="2">
    <source>
        <dbReference type="ARBA" id="ARBA00012415"/>
    </source>
</evidence>
<evidence type="ECO:0000313" key="11">
    <source>
        <dbReference type="Proteomes" id="UP000028252"/>
    </source>
</evidence>
<evidence type="ECO:0000259" key="9">
    <source>
        <dbReference type="Pfam" id="PF00483"/>
    </source>
</evidence>
<dbReference type="SUPFAM" id="SSF53448">
    <property type="entry name" value="Nucleotide-diphospho-sugar transferases"/>
    <property type="match status" value="1"/>
</dbReference>
<dbReference type="GO" id="GO:0006011">
    <property type="term" value="P:UDP-alpha-D-glucose metabolic process"/>
    <property type="evidence" value="ECO:0007669"/>
    <property type="project" value="InterPro"/>
</dbReference>
<organism evidence="10 11">
    <name type="scientific">Marinobacterium lacunae</name>
    <dbReference type="NCBI Taxonomy" id="1232683"/>
    <lineage>
        <taxon>Bacteria</taxon>
        <taxon>Pseudomonadati</taxon>
        <taxon>Pseudomonadota</taxon>
        <taxon>Gammaproteobacteria</taxon>
        <taxon>Oceanospirillales</taxon>
        <taxon>Oceanospirillaceae</taxon>
        <taxon>Marinobacterium</taxon>
    </lineage>
</organism>
<evidence type="ECO:0000256" key="4">
    <source>
        <dbReference type="ARBA" id="ARBA00022679"/>
    </source>
</evidence>
<name>A0A081G0F1_9GAMM</name>
<feature type="domain" description="Nucleotidyl transferase" evidence="9">
    <location>
        <begin position="5"/>
        <end position="270"/>
    </location>
</feature>
<dbReference type="RefSeq" id="WP_036185766.1">
    <property type="nucleotide sequence ID" value="NZ_JMQN01000018.1"/>
</dbReference>
<dbReference type="InterPro" id="IPR005835">
    <property type="entry name" value="NTP_transferase_dom"/>
</dbReference>
<dbReference type="InterPro" id="IPR005771">
    <property type="entry name" value="GalU_uridylyltTrfase_bac/arc"/>
</dbReference>